<keyword evidence="3" id="KW-0805">Transcription regulation</keyword>
<dbReference type="GO" id="GO:0051123">
    <property type="term" value="P:RNA polymerase II preinitiation complex assembly"/>
    <property type="evidence" value="ECO:0007669"/>
    <property type="project" value="TreeGrafter"/>
</dbReference>
<dbReference type="AlphaFoldDB" id="A0A834GXA8"/>
<evidence type="ECO:0000256" key="5">
    <source>
        <dbReference type="ARBA" id="ARBA00023163"/>
    </source>
</evidence>
<evidence type="ECO:0000256" key="3">
    <source>
        <dbReference type="ARBA" id="ARBA00023015"/>
    </source>
</evidence>
<sequence length="588" mass="65059">MSIVPKETIEVIAQSIGVSNLVPDVLPALASDVEYRVREIMQEAIKCMRHSKRTTLTADDVESALKLRNVEPIYGVASGDPLRFKRAAGHNDLFYVEEKDVEFKDVIEAPLPKAPLDTAVVAHWLAIEGVQPTIPENVSIEGISLILLSTSSVPVRNLASQASILGCKGKGICTNTKPAASKISNFGLFLALAVPTDHKKTDYKEDGAVVDIKLPAKHVLSRELQLYFDKVTELAVNKSGSIIFKQALMSLATDSGLHPLVPYFTCFVADEVSRNLDHFSLLFAMMRLARSLLQNPHLHIEPYLHQLMPSVITCLVAKWLGNKYSDNHWELRDFTANLVASICKRFGHVYHNLQSRVTRTLLHAFLDPTKSLPQHYGAIQGLAALGPRVVRLLVLPNLAPYLQLLETEMQLHKQKNELKRHEAWRAYGALSCAAGLCMYDLFPKVLFPTPRMTWKSKAKVLTAMPNKHKTSTDDMKHQPPLKKLAIEGPMGVIPSNSMPGDMQGGFSNSPMGTDAGLPSISQQLTNERTSGMSSRREKVGGLPPNMPTILAQAWKEDMDAGNLLPLLVEYFGESMLSFVPMPELSFFL</sequence>
<evidence type="ECO:0000256" key="2">
    <source>
        <dbReference type="ARBA" id="ARBA00007688"/>
    </source>
</evidence>
<dbReference type="InterPro" id="IPR037796">
    <property type="entry name" value="TAF6"/>
</dbReference>
<dbReference type="InterPro" id="IPR004823">
    <property type="entry name" value="TAF_TATA-bd_Histone-like_dom"/>
</dbReference>
<accession>A0A834GXA8</accession>
<dbReference type="CDD" id="cd08050">
    <property type="entry name" value="TAF6C"/>
    <property type="match status" value="1"/>
</dbReference>
<proteinExistence type="inferred from homology"/>
<keyword evidence="6" id="KW-0539">Nucleus</keyword>
<dbReference type="InterPro" id="IPR046344">
    <property type="entry name" value="TAF6_C_sf"/>
</dbReference>
<gene>
    <name evidence="8" type="ORF">RHSIM_Rhsim06G0224300</name>
</gene>
<dbReference type="EMBL" id="WJXA01000006">
    <property type="protein sequence ID" value="KAF7141548.1"/>
    <property type="molecule type" value="Genomic_DNA"/>
</dbReference>
<dbReference type="GO" id="GO:0000124">
    <property type="term" value="C:SAGA complex"/>
    <property type="evidence" value="ECO:0007669"/>
    <property type="project" value="InterPro"/>
</dbReference>
<dbReference type="SUPFAM" id="SSF47113">
    <property type="entry name" value="Histone-fold"/>
    <property type="match status" value="1"/>
</dbReference>
<dbReference type="SUPFAM" id="SSF48371">
    <property type="entry name" value="ARM repeat"/>
    <property type="match status" value="1"/>
</dbReference>
<dbReference type="Gene3D" id="1.25.40.770">
    <property type="entry name" value="TAF6, C-terminal HEAT repeat domain"/>
    <property type="match status" value="1"/>
</dbReference>
<evidence type="ECO:0000256" key="4">
    <source>
        <dbReference type="ARBA" id="ARBA00023159"/>
    </source>
</evidence>
<dbReference type="InterPro" id="IPR011442">
    <property type="entry name" value="TAF6_C"/>
</dbReference>
<evidence type="ECO:0000313" key="8">
    <source>
        <dbReference type="EMBL" id="KAF7141548.1"/>
    </source>
</evidence>
<dbReference type="Gene3D" id="1.10.20.10">
    <property type="entry name" value="Histone, subunit A"/>
    <property type="match status" value="1"/>
</dbReference>
<organism evidence="8 9">
    <name type="scientific">Rhododendron simsii</name>
    <name type="common">Sims's rhododendron</name>
    <dbReference type="NCBI Taxonomy" id="118357"/>
    <lineage>
        <taxon>Eukaryota</taxon>
        <taxon>Viridiplantae</taxon>
        <taxon>Streptophyta</taxon>
        <taxon>Embryophyta</taxon>
        <taxon>Tracheophyta</taxon>
        <taxon>Spermatophyta</taxon>
        <taxon>Magnoliopsida</taxon>
        <taxon>eudicotyledons</taxon>
        <taxon>Gunneridae</taxon>
        <taxon>Pentapetalae</taxon>
        <taxon>asterids</taxon>
        <taxon>Ericales</taxon>
        <taxon>Ericaceae</taxon>
        <taxon>Ericoideae</taxon>
        <taxon>Rhodoreae</taxon>
        <taxon>Rhododendron</taxon>
    </lineage>
</organism>
<keyword evidence="5" id="KW-0804">Transcription</keyword>
<name>A0A834GXA8_RHOSS</name>
<dbReference type="Pfam" id="PF07571">
    <property type="entry name" value="TAF6_C"/>
    <property type="match status" value="1"/>
</dbReference>
<reference evidence="8" key="1">
    <citation type="submission" date="2019-11" db="EMBL/GenBank/DDBJ databases">
        <authorList>
            <person name="Liu Y."/>
            <person name="Hou J."/>
            <person name="Li T.-Q."/>
            <person name="Guan C.-H."/>
            <person name="Wu X."/>
            <person name="Wu H.-Z."/>
            <person name="Ling F."/>
            <person name="Zhang R."/>
            <person name="Shi X.-G."/>
            <person name="Ren J.-P."/>
            <person name="Chen E.-F."/>
            <person name="Sun J.-M."/>
        </authorList>
    </citation>
    <scope>NUCLEOTIDE SEQUENCE</scope>
    <source>
        <strain evidence="8">Adult_tree_wgs_1</strain>
        <tissue evidence="8">Leaves</tissue>
    </source>
</reference>
<dbReference type="OrthoDB" id="361039at2759"/>
<feature type="domain" description="TATA box binding protein associated factor (TAF) histone-like fold" evidence="7">
    <location>
        <begin position="2"/>
        <end position="68"/>
    </location>
</feature>
<dbReference type="SMART" id="SM00803">
    <property type="entry name" value="TAF"/>
    <property type="match status" value="1"/>
</dbReference>
<dbReference type="GO" id="GO:0016251">
    <property type="term" value="F:RNA polymerase II general transcription initiation factor activity"/>
    <property type="evidence" value="ECO:0007669"/>
    <property type="project" value="InterPro"/>
</dbReference>
<dbReference type="InterPro" id="IPR016024">
    <property type="entry name" value="ARM-type_fold"/>
</dbReference>
<keyword evidence="4" id="KW-0010">Activator</keyword>
<dbReference type="InterPro" id="IPR009072">
    <property type="entry name" value="Histone-fold"/>
</dbReference>
<dbReference type="Pfam" id="PF02969">
    <property type="entry name" value="TAF"/>
    <property type="match status" value="1"/>
</dbReference>
<comment type="similarity">
    <text evidence="2">Belongs to the TAF6 family.</text>
</comment>
<dbReference type="CDD" id="cd22931">
    <property type="entry name" value="HFD_TAF6"/>
    <property type="match status" value="1"/>
</dbReference>
<dbReference type="PANTHER" id="PTHR10221:SF9">
    <property type="entry name" value="TRANSCRIPTION INITIATION FACTOR TFIID SUBUNIT 6"/>
    <property type="match status" value="1"/>
</dbReference>
<evidence type="ECO:0000259" key="7">
    <source>
        <dbReference type="SMART" id="SM00803"/>
    </source>
</evidence>
<comment type="caution">
    <text evidence="8">The sequence shown here is derived from an EMBL/GenBank/DDBJ whole genome shotgun (WGS) entry which is preliminary data.</text>
</comment>
<dbReference type="FunFam" id="1.10.20.10:FF:000046">
    <property type="entry name" value="transcription initiation factor TFIID subunit 6"/>
    <property type="match status" value="1"/>
</dbReference>
<evidence type="ECO:0000256" key="1">
    <source>
        <dbReference type="ARBA" id="ARBA00004123"/>
    </source>
</evidence>
<evidence type="ECO:0000313" key="9">
    <source>
        <dbReference type="Proteomes" id="UP000626092"/>
    </source>
</evidence>
<dbReference type="GO" id="GO:0005669">
    <property type="term" value="C:transcription factor TFIID complex"/>
    <property type="evidence" value="ECO:0007669"/>
    <property type="project" value="InterPro"/>
</dbReference>
<dbReference type="GO" id="GO:0003713">
    <property type="term" value="F:transcription coactivator activity"/>
    <property type="evidence" value="ECO:0007669"/>
    <property type="project" value="TreeGrafter"/>
</dbReference>
<dbReference type="PANTHER" id="PTHR10221">
    <property type="entry name" value="TRANSCRIPTION INITIATION FACTOR TFIID SUBUNIT 6"/>
    <property type="match status" value="1"/>
</dbReference>
<keyword evidence="9" id="KW-1185">Reference proteome</keyword>
<evidence type="ECO:0000256" key="6">
    <source>
        <dbReference type="ARBA" id="ARBA00023242"/>
    </source>
</evidence>
<dbReference type="Proteomes" id="UP000626092">
    <property type="component" value="Unassembled WGS sequence"/>
</dbReference>
<comment type="subcellular location">
    <subcellularLocation>
        <location evidence="1">Nucleus</location>
    </subcellularLocation>
</comment>
<dbReference type="FunFam" id="1.25.40.770:FF:000004">
    <property type="entry name" value="transcription initiation factor TFIID subunit 6"/>
    <property type="match status" value="1"/>
</dbReference>
<dbReference type="GO" id="GO:0046695">
    <property type="term" value="C:SLIK (SAGA-like) complex"/>
    <property type="evidence" value="ECO:0007669"/>
    <property type="project" value="InterPro"/>
</dbReference>
<protein>
    <recommendedName>
        <fullName evidence="7">TATA box binding protein associated factor (TAF) histone-like fold domain-containing protein</fullName>
    </recommendedName>
</protein>
<dbReference type="GO" id="GO:0046982">
    <property type="term" value="F:protein heterodimerization activity"/>
    <property type="evidence" value="ECO:0007669"/>
    <property type="project" value="InterPro"/>
</dbReference>